<keyword evidence="1" id="KW-0472">Membrane</keyword>
<dbReference type="Proteomes" id="UP000095283">
    <property type="component" value="Unplaced"/>
</dbReference>
<keyword evidence="1" id="KW-1133">Transmembrane helix</keyword>
<dbReference type="WBParaSite" id="Hba_12759">
    <property type="protein sequence ID" value="Hba_12759"/>
    <property type="gene ID" value="Hba_12759"/>
</dbReference>
<keyword evidence="2" id="KW-1185">Reference proteome</keyword>
<dbReference type="AlphaFoldDB" id="A0A1I7X583"/>
<evidence type="ECO:0000256" key="1">
    <source>
        <dbReference type="SAM" id="Phobius"/>
    </source>
</evidence>
<accession>A0A1I7X583</accession>
<evidence type="ECO:0000313" key="2">
    <source>
        <dbReference type="Proteomes" id="UP000095283"/>
    </source>
</evidence>
<proteinExistence type="predicted"/>
<reference evidence="3" key="1">
    <citation type="submission" date="2016-11" db="UniProtKB">
        <authorList>
            <consortium name="WormBaseParasite"/>
        </authorList>
    </citation>
    <scope>IDENTIFICATION</scope>
</reference>
<sequence length="143" mass="16808">MDTTTIHFDCPVWDDADLRRDLLDSDEEILIQGSNILHRILVLLNNNENFYIITVLFSDYSLLDLSQQRKFSELIVIFFHFYFTIYFAYIGIESIGEHAIHKRLGSPGANYHRHIVVQIDSHSSSKRSDGYFDDSSPFQYLYY</sequence>
<organism evidence="2 3">
    <name type="scientific">Heterorhabditis bacteriophora</name>
    <name type="common">Entomopathogenic nematode worm</name>
    <dbReference type="NCBI Taxonomy" id="37862"/>
    <lineage>
        <taxon>Eukaryota</taxon>
        <taxon>Metazoa</taxon>
        <taxon>Ecdysozoa</taxon>
        <taxon>Nematoda</taxon>
        <taxon>Chromadorea</taxon>
        <taxon>Rhabditida</taxon>
        <taxon>Rhabditina</taxon>
        <taxon>Rhabditomorpha</taxon>
        <taxon>Strongyloidea</taxon>
        <taxon>Heterorhabditidae</taxon>
        <taxon>Heterorhabditis</taxon>
    </lineage>
</organism>
<evidence type="ECO:0000313" key="3">
    <source>
        <dbReference type="WBParaSite" id="Hba_12759"/>
    </source>
</evidence>
<keyword evidence="1" id="KW-0812">Transmembrane</keyword>
<name>A0A1I7X583_HETBA</name>
<protein>
    <submittedName>
        <fullName evidence="3">Uncharacterized protein</fullName>
    </submittedName>
</protein>
<feature type="transmembrane region" description="Helical" evidence="1">
    <location>
        <begin position="74"/>
        <end position="92"/>
    </location>
</feature>